<evidence type="ECO:0000313" key="9">
    <source>
        <dbReference type="Proteomes" id="UP001549320"/>
    </source>
</evidence>
<evidence type="ECO:0000256" key="2">
    <source>
        <dbReference type="ARBA" id="ARBA00009347"/>
    </source>
</evidence>
<dbReference type="InterPro" id="IPR013786">
    <property type="entry name" value="AcylCoA_DH/ox_N"/>
</dbReference>
<evidence type="ECO:0000256" key="3">
    <source>
        <dbReference type="ARBA" id="ARBA00022630"/>
    </source>
</evidence>
<dbReference type="PANTHER" id="PTHR43884">
    <property type="entry name" value="ACYL-COA DEHYDROGENASE"/>
    <property type="match status" value="1"/>
</dbReference>
<dbReference type="CDD" id="cd00567">
    <property type="entry name" value="ACAD"/>
    <property type="match status" value="1"/>
</dbReference>
<protein>
    <submittedName>
        <fullName evidence="8">Alkylation response protein AidB-like acyl-CoA dehydrogenase</fullName>
    </submittedName>
</protein>
<comment type="cofactor">
    <cofactor evidence="1">
        <name>FAD</name>
        <dbReference type="ChEBI" id="CHEBI:57692"/>
    </cofactor>
</comment>
<dbReference type="InterPro" id="IPR037069">
    <property type="entry name" value="AcylCoA_DH/ox_N_sf"/>
</dbReference>
<dbReference type="EMBL" id="JBEPSH010000005">
    <property type="protein sequence ID" value="MET4577746.1"/>
    <property type="molecule type" value="Genomic_DNA"/>
</dbReference>
<dbReference type="InterPro" id="IPR046373">
    <property type="entry name" value="Acyl-CoA_Oxase/DH_mid-dom_sf"/>
</dbReference>
<proteinExistence type="inferred from homology"/>
<evidence type="ECO:0000313" key="8">
    <source>
        <dbReference type="EMBL" id="MET4577746.1"/>
    </source>
</evidence>
<dbReference type="Gene3D" id="1.20.140.10">
    <property type="entry name" value="Butyryl-CoA Dehydrogenase, subunit A, domain 3"/>
    <property type="match status" value="1"/>
</dbReference>
<dbReference type="Pfam" id="PF00441">
    <property type="entry name" value="Acyl-CoA_dh_1"/>
    <property type="match status" value="1"/>
</dbReference>
<keyword evidence="3" id="KW-0285">Flavoprotein</keyword>
<evidence type="ECO:0000259" key="6">
    <source>
        <dbReference type="Pfam" id="PF00441"/>
    </source>
</evidence>
<dbReference type="RefSeq" id="WP_354444381.1">
    <property type="nucleotide sequence ID" value="NZ_JBEPSH010000005.1"/>
</dbReference>
<dbReference type="InterPro" id="IPR036250">
    <property type="entry name" value="AcylCo_DH-like_C"/>
</dbReference>
<gene>
    <name evidence="8" type="ORF">ABIE13_002857</name>
</gene>
<evidence type="ECO:0000256" key="4">
    <source>
        <dbReference type="ARBA" id="ARBA00022827"/>
    </source>
</evidence>
<name>A0ABV2Q9M0_9BURK</name>
<dbReference type="Gene3D" id="2.40.110.10">
    <property type="entry name" value="Butyryl-CoA Dehydrogenase, subunit A, domain 2"/>
    <property type="match status" value="1"/>
</dbReference>
<dbReference type="InterPro" id="IPR009075">
    <property type="entry name" value="AcylCo_DH/oxidase_C"/>
</dbReference>
<dbReference type="Gene3D" id="1.10.540.10">
    <property type="entry name" value="Acyl-CoA dehydrogenase/oxidase, N-terminal domain"/>
    <property type="match status" value="1"/>
</dbReference>
<keyword evidence="4" id="KW-0274">FAD</keyword>
<feature type="domain" description="Acyl-CoA dehydrogenase/oxidase C-terminal" evidence="6">
    <location>
        <begin position="231"/>
        <end position="355"/>
    </location>
</feature>
<feature type="domain" description="Acyl-CoA dehydrogenase/oxidase N-terminal" evidence="7">
    <location>
        <begin position="9"/>
        <end position="118"/>
    </location>
</feature>
<accession>A0ABV2Q9M0</accession>
<comment type="similarity">
    <text evidence="2">Belongs to the acyl-CoA dehydrogenase family.</text>
</comment>
<sequence>MTETDTEIRMMLVDSARRWTERACTPELRSMTSEHATGCPPERWGELAELGWLGIAMPEADGGMGAGLPEQCLLAEQLGRALLTEPFVSNAVLGNSLMDAVAHGALRASWLPELASGERRVAWSAWEPDGAALLMHPSAKAKREGEFWRVSGAKGLMPGAGGADALLVTAQLAHDTTRTGLFLVETTATDMTLKNERLYDGRHAASVLMNNVKASLLQEASTEDLLQLLSQVLDRGLVAHCAETLGTAQAAFDITLDYVRTRRQFGRALGQNQIVQHRLVDLYVELQETRALCLEAAQAPQSRRVAALALRTGHVARHTWEEAIQLHGAIGMTDEYALGAYVRRLALAADLYGTSTDHSDRLANISLGAMA</sequence>
<evidence type="ECO:0000256" key="1">
    <source>
        <dbReference type="ARBA" id="ARBA00001974"/>
    </source>
</evidence>
<dbReference type="InterPro" id="IPR009100">
    <property type="entry name" value="AcylCoA_DH/oxidase_NM_dom_sf"/>
</dbReference>
<dbReference type="SUPFAM" id="SSF47203">
    <property type="entry name" value="Acyl-CoA dehydrogenase C-terminal domain-like"/>
    <property type="match status" value="1"/>
</dbReference>
<evidence type="ECO:0000256" key="5">
    <source>
        <dbReference type="ARBA" id="ARBA00023002"/>
    </source>
</evidence>
<dbReference type="SUPFAM" id="SSF56645">
    <property type="entry name" value="Acyl-CoA dehydrogenase NM domain-like"/>
    <property type="match status" value="1"/>
</dbReference>
<reference evidence="8 9" key="1">
    <citation type="submission" date="2024-06" db="EMBL/GenBank/DDBJ databases">
        <title>Sorghum-associated microbial communities from plants grown in Nebraska, USA.</title>
        <authorList>
            <person name="Schachtman D."/>
        </authorList>
    </citation>
    <scope>NUCLEOTIDE SEQUENCE [LARGE SCALE GENOMIC DNA]</scope>
    <source>
        <strain evidence="8 9">2709</strain>
    </source>
</reference>
<dbReference type="Proteomes" id="UP001549320">
    <property type="component" value="Unassembled WGS sequence"/>
</dbReference>
<dbReference type="Pfam" id="PF02771">
    <property type="entry name" value="Acyl-CoA_dh_N"/>
    <property type="match status" value="1"/>
</dbReference>
<keyword evidence="9" id="KW-1185">Reference proteome</keyword>
<dbReference type="PANTHER" id="PTHR43884:SF20">
    <property type="entry name" value="ACYL-COA DEHYDROGENASE FADE28"/>
    <property type="match status" value="1"/>
</dbReference>
<evidence type="ECO:0000259" key="7">
    <source>
        <dbReference type="Pfam" id="PF02771"/>
    </source>
</evidence>
<organism evidence="8 9">
    <name type="scientific">Ottowia thiooxydans</name>
    <dbReference type="NCBI Taxonomy" id="219182"/>
    <lineage>
        <taxon>Bacteria</taxon>
        <taxon>Pseudomonadati</taxon>
        <taxon>Pseudomonadota</taxon>
        <taxon>Betaproteobacteria</taxon>
        <taxon>Burkholderiales</taxon>
        <taxon>Comamonadaceae</taxon>
        <taxon>Ottowia</taxon>
    </lineage>
</organism>
<keyword evidence="5" id="KW-0560">Oxidoreductase</keyword>
<comment type="caution">
    <text evidence="8">The sequence shown here is derived from an EMBL/GenBank/DDBJ whole genome shotgun (WGS) entry which is preliminary data.</text>
</comment>